<dbReference type="OrthoDB" id="9779263at2"/>
<name>A0A178MUP8_9PROT</name>
<dbReference type="Gene3D" id="3.90.550.10">
    <property type="entry name" value="Spore Coat Polysaccharide Biosynthesis Protein SpsA, Chain A"/>
    <property type="match status" value="1"/>
</dbReference>
<dbReference type="AlphaFoldDB" id="A0A178MUP8"/>
<evidence type="ECO:0000313" key="3">
    <source>
        <dbReference type="EMBL" id="OAN53797.1"/>
    </source>
</evidence>
<dbReference type="Proteomes" id="UP000078543">
    <property type="component" value="Unassembled WGS sequence"/>
</dbReference>
<protein>
    <recommendedName>
        <fullName evidence="2">MobA-like NTP transferase domain-containing protein</fullName>
    </recommendedName>
</protein>
<organism evidence="3 4">
    <name type="scientific">Magnetospirillum moscoviense</name>
    <dbReference type="NCBI Taxonomy" id="1437059"/>
    <lineage>
        <taxon>Bacteria</taxon>
        <taxon>Pseudomonadati</taxon>
        <taxon>Pseudomonadota</taxon>
        <taxon>Alphaproteobacteria</taxon>
        <taxon>Rhodospirillales</taxon>
        <taxon>Rhodospirillaceae</taxon>
        <taxon>Magnetospirillum</taxon>
    </lineage>
</organism>
<reference evidence="3 4" key="1">
    <citation type="submission" date="2016-04" db="EMBL/GenBank/DDBJ databases">
        <title>Draft genome sequence of freshwater magnetotactic bacteria Magnetospirillum marisnigri SP-1 and Magnetospirillum moscoviense BB-1.</title>
        <authorList>
            <person name="Koziaeva V."/>
            <person name="Dziuba M.V."/>
            <person name="Ivanov T.M."/>
            <person name="Kuznetsov B."/>
            <person name="Grouzdev D.S."/>
        </authorList>
    </citation>
    <scope>NUCLEOTIDE SEQUENCE [LARGE SCALE GENOMIC DNA]</scope>
    <source>
        <strain evidence="3 4">BB-1</strain>
    </source>
</reference>
<comment type="caution">
    <text evidence="3">The sequence shown here is derived from an EMBL/GenBank/DDBJ whole genome shotgun (WGS) entry which is preliminary data.</text>
</comment>
<dbReference type="PANTHER" id="PTHR43777:SF1">
    <property type="entry name" value="MOLYBDENUM COFACTOR CYTIDYLYLTRANSFERASE"/>
    <property type="match status" value="1"/>
</dbReference>
<evidence type="ECO:0000313" key="4">
    <source>
        <dbReference type="Proteomes" id="UP000078543"/>
    </source>
</evidence>
<dbReference type="SUPFAM" id="SSF53448">
    <property type="entry name" value="Nucleotide-diphospho-sugar transferases"/>
    <property type="match status" value="1"/>
</dbReference>
<gene>
    <name evidence="3" type="ORF">A6A05_09620</name>
</gene>
<dbReference type="STRING" id="1437059.A6A05_09620"/>
<keyword evidence="4" id="KW-1185">Reference proteome</keyword>
<keyword evidence="1" id="KW-0460">Magnesium</keyword>
<dbReference type="PANTHER" id="PTHR43777">
    <property type="entry name" value="MOLYBDENUM COFACTOR CYTIDYLYLTRANSFERASE"/>
    <property type="match status" value="1"/>
</dbReference>
<dbReference type="InterPro" id="IPR025877">
    <property type="entry name" value="MobA-like_NTP_Trfase"/>
</dbReference>
<dbReference type="RefSeq" id="WP_068498802.1">
    <property type="nucleotide sequence ID" value="NZ_LWQU01000124.1"/>
</dbReference>
<accession>A0A178MUP8</accession>
<evidence type="ECO:0000259" key="2">
    <source>
        <dbReference type="Pfam" id="PF12804"/>
    </source>
</evidence>
<dbReference type="GO" id="GO:0016779">
    <property type="term" value="F:nucleotidyltransferase activity"/>
    <property type="evidence" value="ECO:0007669"/>
    <property type="project" value="UniProtKB-ARBA"/>
</dbReference>
<dbReference type="CDD" id="cd04182">
    <property type="entry name" value="GT_2_like_f"/>
    <property type="match status" value="1"/>
</dbReference>
<evidence type="ECO:0000256" key="1">
    <source>
        <dbReference type="ARBA" id="ARBA00022842"/>
    </source>
</evidence>
<feature type="domain" description="MobA-like NTP transferase" evidence="2">
    <location>
        <begin position="5"/>
        <end position="162"/>
    </location>
</feature>
<sequence length="191" mass="19305">MKTAALVLAAGLGTRMGGGKMMVEWNGRPLPVWPVMAAIEAGCDPVVAVVGPESGDLDSALLSAGARVMVNPRPGDGQASSLVCGLAAVGGADRLFVLLGDMPLVAPHHLRALMAALDNACGPTIAAPVFNGRRGNPVLFDKSHFTALAALSGDQGARALIGGPHTILVEMTDRAVLADIDTPEDLAALGG</sequence>
<dbReference type="EMBL" id="LWQU01000124">
    <property type="protein sequence ID" value="OAN53797.1"/>
    <property type="molecule type" value="Genomic_DNA"/>
</dbReference>
<dbReference type="InterPro" id="IPR029044">
    <property type="entry name" value="Nucleotide-diphossugar_trans"/>
</dbReference>
<proteinExistence type="predicted"/>
<dbReference type="Pfam" id="PF12804">
    <property type="entry name" value="NTP_transf_3"/>
    <property type="match status" value="1"/>
</dbReference>